<dbReference type="InterPro" id="IPR050301">
    <property type="entry name" value="NTE"/>
</dbReference>
<keyword evidence="1 4" id="KW-0378">Hydrolase</keyword>
<dbReference type="InterPro" id="IPR016035">
    <property type="entry name" value="Acyl_Trfase/lysoPLipase"/>
</dbReference>
<dbReference type="EMBL" id="CP030041">
    <property type="protein sequence ID" value="AWW30974.1"/>
    <property type="molecule type" value="Genomic_DNA"/>
</dbReference>
<proteinExistence type="predicted"/>
<feature type="short sequence motif" description="DGA/G" evidence="4">
    <location>
        <begin position="155"/>
        <end position="157"/>
    </location>
</feature>
<sequence>MANKTVSLVLSSGGARGLAHIGVIEALEEHGYKINAIAGCSMGALIGGIYARGKLNAYKEWICNLDRIDVFSLMDFTISTRGFIKGNKVFQAVEALVGDELIENLPIPFSCNAVNISSGEETTFASGSLFQAIRASAAIPTVFKPFIIGEEEFVDGALLNPIPVDLAKDFESDLLIASDVNAPVACLVREHQAQKDGKPLITVPQWVTEYRTKMSKFFPQERKEKPKSPSFLDLMNLSFEMMQDRLSDYILQAHTIDAVVQMSRRQCGTFEFYRAKEIIEVGKDLTRATLKQLHP</sequence>
<keyword evidence="3 4" id="KW-0443">Lipid metabolism</keyword>
<reference evidence="6 7" key="1">
    <citation type="submission" date="2018-06" db="EMBL/GenBank/DDBJ databases">
        <title>Echinicola strongylocentroti sp. nov., isolated from a sea urchin Strongylocentrotus intermedius.</title>
        <authorList>
            <person name="Bae S.S."/>
        </authorList>
    </citation>
    <scope>NUCLEOTIDE SEQUENCE [LARGE SCALE GENOMIC DNA]</scope>
    <source>
        <strain evidence="6 7">MEBiC08714</strain>
    </source>
</reference>
<feature type="domain" description="PNPLA" evidence="5">
    <location>
        <begin position="8"/>
        <end position="168"/>
    </location>
</feature>
<dbReference type="AlphaFoldDB" id="A0A2Z4IJ40"/>
<organism evidence="6 7">
    <name type="scientific">Echinicola strongylocentroti</name>
    <dbReference type="NCBI Taxonomy" id="1795355"/>
    <lineage>
        <taxon>Bacteria</taxon>
        <taxon>Pseudomonadati</taxon>
        <taxon>Bacteroidota</taxon>
        <taxon>Cytophagia</taxon>
        <taxon>Cytophagales</taxon>
        <taxon>Cyclobacteriaceae</taxon>
        <taxon>Echinicola</taxon>
    </lineage>
</organism>
<evidence type="ECO:0000256" key="2">
    <source>
        <dbReference type="ARBA" id="ARBA00022963"/>
    </source>
</evidence>
<evidence type="ECO:0000259" key="5">
    <source>
        <dbReference type="PROSITE" id="PS51635"/>
    </source>
</evidence>
<evidence type="ECO:0000256" key="1">
    <source>
        <dbReference type="ARBA" id="ARBA00022801"/>
    </source>
</evidence>
<dbReference type="PANTHER" id="PTHR14226">
    <property type="entry name" value="NEUROPATHY TARGET ESTERASE/SWISS CHEESE D.MELANOGASTER"/>
    <property type="match status" value="1"/>
</dbReference>
<protein>
    <submittedName>
        <fullName evidence="6">Phospholipase</fullName>
    </submittedName>
</protein>
<keyword evidence="2 4" id="KW-0442">Lipid degradation</keyword>
<keyword evidence="7" id="KW-1185">Reference proteome</keyword>
<evidence type="ECO:0000256" key="3">
    <source>
        <dbReference type="ARBA" id="ARBA00023098"/>
    </source>
</evidence>
<dbReference type="Proteomes" id="UP000248688">
    <property type="component" value="Chromosome"/>
</dbReference>
<feature type="short sequence motif" description="GXSXG" evidence="4">
    <location>
        <begin position="39"/>
        <end position="43"/>
    </location>
</feature>
<evidence type="ECO:0000256" key="4">
    <source>
        <dbReference type="PROSITE-ProRule" id="PRU01161"/>
    </source>
</evidence>
<name>A0A2Z4IJ40_9BACT</name>
<dbReference type="Pfam" id="PF01734">
    <property type="entry name" value="Patatin"/>
    <property type="match status" value="1"/>
</dbReference>
<dbReference type="InterPro" id="IPR002641">
    <property type="entry name" value="PNPLA_dom"/>
</dbReference>
<dbReference type="RefSeq" id="WP_112784351.1">
    <property type="nucleotide sequence ID" value="NZ_CP030041.1"/>
</dbReference>
<evidence type="ECO:0000313" key="6">
    <source>
        <dbReference type="EMBL" id="AWW30974.1"/>
    </source>
</evidence>
<dbReference type="GO" id="GO:0016787">
    <property type="term" value="F:hydrolase activity"/>
    <property type="evidence" value="ECO:0007669"/>
    <property type="project" value="UniProtKB-UniRule"/>
</dbReference>
<evidence type="ECO:0000313" key="7">
    <source>
        <dbReference type="Proteomes" id="UP000248688"/>
    </source>
</evidence>
<comment type="caution">
    <text evidence="4">Lacks conserved residue(s) required for the propagation of feature annotation.</text>
</comment>
<dbReference type="PROSITE" id="PS51635">
    <property type="entry name" value="PNPLA"/>
    <property type="match status" value="1"/>
</dbReference>
<dbReference type="GO" id="GO:0016042">
    <property type="term" value="P:lipid catabolic process"/>
    <property type="evidence" value="ECO:0007669"/>
    <property type="project" value="UniProtKB-UniRule"/>
</dbReference>
<feature type="active site" description="Nucleophile" evidence="4">
    <location>
        <position position="41"/>
    </location>
</feature>
<feature type="active site" description="Proton acceptor" evidence="4">
    <location>
        <position position="155"/>
    </location>
</feature>
<dbReference type="PANTHER" id="PTHR14226:SF76">
    <property type="entry name" value="NTE FAMILY PROTEIN RSSA"/>
    <property type="match status" value="1"/>
</dbReference>
<gene>
    <name evidence="6" type="ORF">DN752_13020</name>
</gene>
<accession>A0A2Z4IJ40</accession>
<dbReference type="OrthoDB" id="9770965at2"/>
<dbReference type="SUPFAM" id="SSF52151">
    <property type="entry name" value="FabD/lysophospholipase-like"/>
    <property type="match status" value="1"/>
</dbReference>
<dbReference type="Gene3D" id="3.40.1090.10">
    <property type="entry name" value="Cytosolic phospholipase A2 catalytic domain"/>
    <property type="match status" value="2"/>
</dbReference>
<dbReference type="KEGG" id="est:DN752_13020"/>